<dbReference type="OrthoDB" id="1862401at2759"/>
<dbReference type="RefSeq" id="XP_021735102.1">
    <property type="nucleotide sequence ID" value="XM_021879410.1"/>
</dbReference>
<name>A0A803LRB9_CHEQI</name>
<accession>A0A803LRB9</accession>
<sequence length="302" mass="34425">MEFPIVKRINECFIKPKLEQYSNEPYFLTLWDLRLLSIHSNQKGLLFTKPSPKDNESFSFDNLLESLKDSLALTLVHFYPLAGQLTTRIDEDQQKCVVFVDCNKGPGAQFLHATLDMTVSDILSPTYIPKVVHSLFDNDKCTEVNLDGRSRPLLSIQVTELVDGVFIGCSMNHAIVDGTSFWHFWKVWSEIHNANSRPISISRPPLLIGKDSPILLSLNNNELEEFVVRYEPPPELMERMFHFTSQSMKRLKAKANKDSVNNGSGVIISSLQALVALVWRAIVRAYELVLYYKAIKHKLLIS</sequence>
<dbReference type="PANTHER" id="PTHR31896">
    <property type="entry name" value="FAMILY REGULATORY PROTEIN, PUTATIVE (AFU_ORTHOLOGUE AFUA_3G14730)-RELATED"/>
    <property type="match status" value="1"/>
</dbReference>
<gene>
    <name evidence="2" type="primary">LOC110701781</name>
</gene>
<proteinExistence type="predicted"/>
<dbReference type="InterPro" id="IPR023213">
    <property type="entry name" value="CAT-like_dom_sf"/>
</dbReference>
<reference evidence="2" key="1">
    <citation type="journal article" date="2017" name="Nature">
        <title>The genome of Chenopodium quinoa.</title>
        <authorList>
            <person name="Jarvis D.E."/>
            <person name="Ho Y.S."/>
            <person name="Lightfoot D.J."/>
            <person name="Schmoeckel S.M."/>
            <person name="Li B."/>
            <person name="Borm T.J.A."/>
            <person name="Ohyanagi H."/>
            <person name="Mineta K."/>
            <person name="Michell C.T."/>
            <person name="Saber N."/>
            <person name="Kharbatia N.M."/>
            <person name="Rupper R.R."/>
            <person name="Sharp A.R."/>
            <person name="Dally N."/>
            <person name="Boughton B.A."/>
            <person name="Woo Y.H."/>
            <person name="Gao G."/>
            <person name="Schijlen E.G.W.M."/>
            <person name="Guo X."/>
            <person name="Momin A.A."/>
            <person name="Negrao S."/>
            <person name="Al-Babili S."/>
            <person name="Gehring C."/>
            <person name="Roessner U."/>
            <person name="Jung C."/>
            <person name="Murphy K."/>
            <person name="Arold S.T."/>
            <person name="Gojobori T."/>
            <person name="van der Linden C.G."/>
            <person name="van Loo E.N."/>
            <person name="Jellen E.N."/>
            <person name="Maughan P.J."/>
            <person name="Tester M."/>
        </authorList>
    </citation>
    <scope>NUCLEOTIDE SEQUENCE [LARGE SCALE GENOMIC DNA]</scope>
    <source>
        <strain evidence="2">cv. PI 614886</strain>
    </source>
</reference>
<dbReference type="OMA" id="WHTITWA"/>
<dbReference type="AlphaFoldDB" id="A0A803LRB9"/>
<evidence type="ECO:0000256" key="1">
    <source>
        <dbReference type="ARBA" id="ARBA00022679"/>
    </source>
</evidence>
<dbReference type="PANTHER" id="PTHR31896:SF12">
    <property type="entry name" value="HXXXD-TYPE ACYL-TRANSFERASE FAMILY PROTEIN"/>
    <property type="match status" value="1"/>
</dbReference>
<dbReference type="Gramene" id="AUR62017498-RA">
    <property type="protein sequence ID" value="AUR62017498-RA:cds"/>
    <property type="gene ID" value="AUR62017498"/>
</dbReference>
<dbReference type="KEGG" id="cqi:110701781"/>
<evidence type="ECO:0000313" key="3">
    <source>
        <dbReference type="Proteomes" id="UP000596660"/>
    </source>
</evidence>
<dbReference type="GeneID" id="110701781"/>
<dbReference type="GO" id="GO:0016740">
    <property type="term" value="F:transferase activity"/>
    <property type="evidence" value="ECO:0007669"/>
    <property type="project" value="UniProtKB-KW"/>
</dbReference>
<evidence type="ECO:0000313" key="2">
    <source>
        <dbReference type="EnsemblPlants" id="AUR62017498-RA:cds"/>
    </source>
</evidence>
<dbReference type="InterPro" id="IPR051283">
    <property type="entry name" value="Sec_Metabolite_Acyltrans"/>
</dbReference>
<organism evidence="2 3">
    <name type="scientific">Chenopodium quinoa</name>
    <name type="common">Quinoa</name>
    <dbReference type="NCBI Taxonomy" id="63459"/>
    <lineage>
        <taxon>Eukaryota</taxon>
        <taxon>Viridiplantae</taxon>
        <taxon>Streptophyta</taxon>
        <taxon>Embryophyta</taxon>
        <taxon>Tracheophyta</taxon>
        <taxon>Spermatophyta</taxon>
        <taxon>Magnoliopsida</taxon>
        <taxon>eudicotyledons</taxon>
        <taxon>Gunneridae</taxon>
        <taxon>Pentapetalae</taxon>
        <taxon>Caryophyllales</taxon>
        <taxon>Chenopodiaceae</taxon>
        <taxon>Chenopodioideae</taxon>
        <taxon>Atripliceae</taxon>
        <taxon>Chenopodium</taxon>
    </lineage>
</organism>
<dbReference type="Proteomes" id="UP000596660">
    <property type="component" value="Unplaced"/>
</dbReference>
<dbReference type="Pfam" id="PF02458">
    <property type="entry name" value="Transferase"/>
    <property type="match status" value="1"/>
</dbReference>
<dbReference type="Gene3D" id="3.30.559.10">
    <property type="entry name" value="Chloramphenicol acetyltransferase-like domain"/>
    <property type="match status" value="2"/>
</dbReference>
<reference evidence="2" key="2">
    <citation type="submission" date="2021-03" db="UniProtKB">
        <authorList>
            <consortium name="EnsemblPlants"/>
        </authorList>
    </citation>
    <scope>IDENTIFICATION</scope>
</reference>
<protein>
    <submittedName>
        <fullName evidence="2">Uncharacterized protein</fullName>
    </submittedName>
</protein>
<keyword evidence="3" id="KW-1185">Reference proteome</keyword>
<keyword evidence="1" id="KW-0808">Transferase</keyword>
<dbReference type="EnsemblPlants" id="AUR62017498-RA">
    <property type="protein sequence ID" value="AUR62017498-RA:cds"/>
    <property type="gene ID" value="AUR62017498"/>
</dbReference>